<dbReference type="PANTHER" id="PTHR46553:SF3">
    <property type="entry name" value="ADENINE NUCLEOTIDE ALPHA HYDROLASES-LIKE SUPERFAMILY PROTEIN"/>
    <property type="match status" value="1"/>
</dbReference>
<feature type="domain" description="UspA" evidence="2">
    <location>
        <begin position="196"/>
        <end position="266"/>
    </location>
</feature>
<accession>A0ABW1NN25</accession>
<reference evidence="4" key="1">
    <citation type="journal article" date="2019" name="Int. J. Syst. Evol. Microbiol.">
        <title>The Global Catalogue of Microorganisms (GCM) 10K type strain sequencing project: providing services to taxonomists for standard genome sequencing and annotation.</title>
        <authorList>
            <consortium name="The Broad Institute Genomics Platform"/>
            <consortium name="The Broad Institute Genome Sequencing Center for Infectious Disease"/>
            <person name="Wu L."/>
            <person name="Ma J."/>
        </authorList>
    </citation>
    <scope>NUCLEOTIDE SEQUENCE [LARGE SCALE GENOMIC DNA]</scope>
    <source>
        <strain evidence="4">JCM 30346</strain>
    </source>
</reference>
<evidence type="ECO:0000313" key="4">
    <source>
        <dbReference type="Proteomes" id="UP001596137"/>
    </source>
</evidence>
<dbReference type="Pfam" id="PF00582">
    <property type="entry name" value="Usp"/>
    <property type="match status" value="2"/>
</dbReference>
<feature type="domain" description="UspA" evidence="2">
    <location>
        <begin position="2"/>
        <end position="137"/>
    </location>
</feature>
<dbReference type="InterPro" id="IPR006015">
    <property type="entry name" value="Universal_stress_UspA"/>
</dbReference>
<evidence type="ECO:0000313" key="3">
    <source>
        <dbReference type="EMBL" id="MFC6084320.1"/>
    </source>
</evidence>
<name>A0ABW1NN25_9ACTN</name>
<dbReference type="InterPro" id="IPR014729">
    <property type="entry name" value="Rossmann-like_a/b/a_fold"/>
</dbReference>
<organism evidence="3 4">
    <name type="scientific">Sphaerisporangium aureirubrum</name>
    <dbReference type="NCBI Taxonomy" id="1544736"/>
    <lineage>
        <taxon>Bacteria</taxon>
        <taxon>Bacillati</taxon>
        <taxon>Actinomycetota</taxon>
        <taxon>Actinomycetes</taxon>
        <taxon>Streptosporangiales</taxon>
        <taxon>Streptosporangiaceae</taxon>
        <taxon>Sphaerisporangium</taxon>
    </lineage>
</organism>
<protein>
    <submittedName>
        <fullName evidence="3">Universal stress protein</fullName>
    </submittedName>
</protein>
<dbReference type="SUPFAM" id="SSF52402">
    <property type="entry name" value="Adenine nucleotide alpha hydrolases-like"/>
    <property type="match status" value="2"/>
</dbReference>
<evidence type="ECO:0000256" key="1">
    <source>
        <dbReference type="ARBA" id="ARBA00008791"/>
    </source>
</evidence>
<keyword evidence="4" id="KW-1185">Reference proteome</keyword>
<evidence type="ECO:0000259" key="2">
    <source>
        <dbReference type="Pfam" id="PF00582"/>
    </source>
</evidence>
<comment type="caution">
    <text evidence="3">The sequence shown here is derived from an EMBL/GenBank/DDBJ whole genome shotgun (WGS) entry which is preliminary data.</text>
</comment>
<dbReference type="RefSeq" id="WP_380757244.1">
    <property type="nucleotide sequence ID" value="NZ_JBHSRF010000040.1"/>
</dbReference>
<gene>
    <name evidence="3" type="ORF">ACFP1K_24390</name>
</gene>
<dbReference type="Proteomes" id="UP001596137">
    <property type="component" value="Unassembled WGS sequence"/>
</dbReference>
<dbReference type="InterPro" id="IPR006016">
    <property type="entry name" value="UspA"/>
</dbReference>
<proteinExistence type="inferred from homology"/>
<dbReference type="PANTHER" id="PTHR46553">
    <property type="entry name" value="ADENINE NUCLEOTIDE ALPHA HYDROLASES-LIKE SUPERFAMILY PROTEIN"/>
    <property type="match status" value="1"/>
</dbReference>
<dbReference type="PRINTS" id="PR01438">
    <property type="entry name" value="UNVRSLSTRESS"/>
</dbReference>
<dbReference type="Gene3D" id="3.40.50.620">
    <property type="entry name" value="HUPs"/>
    <property type="match status" value="2"/>
</dbReference>
<comment type="similarity">
    <text evidence="1">Belongs to the universal stress protein A family.</text>
</comment>
<sequence>MIVTGVDGSEAGVAAARWSARSAAQRGSALRVVHVMPAWACDPDESGPYAGVARWMRAGAQAVLDEAVTAVREEAPGAVVSSGRLPGDPRGALIAAAADAELLVVGNHGIGGFRGALLGSVALGVAGRAACPVAVVRDQAVPPRPELVLGVDDADIGAAPIEFAFAEAARTGAALIVVHATTNDVPAGSPHTAARAVAAARVRHPAVKVAELDVPGHPVDVLLDAASGAECLVVGSRGVGGLTGLLLGSVSHGVLHHAGCPVVVVPTSSGEAQEGR</sequence>
<dbReference type="EMBL" id="JBHSRF010000040">
    <property type="protein sequence ID" value="MFC6084320.1"/>
    <property type="molecule type" value="Genomic_DNA"/>
</dbReference>